<dbReference type="GO" id="GO:0005506">
    <property type="term" value="F:iron ion binding"/>
    <property type="evidence" value="ECO:0007669"/>
    <property type="project" value="InterPro"/>
</dbReference>
<organism evidence="3">
    <name type="scientific">Lygus hesperus</name>
    <name type="common">Western plant bug</name>
    <dbReference type="NCBI Taxonomy" id="30085"/>
    <lineage>
        <taxon>Eukaryota</taxon>
        <taxon>Metazoa</taxon>
        <taxon>Ecdysozoa</taxon>
        <taxon>Arthropoda</taxon>
        <taxon>Hexapoda</taxon>
        <taxon>Insecta</taxon>
        <taxon>Pterygota</taxon>
        <taxon>Neoptera</taxon>
        <taxon>Paraneoptera</taxon>
        <taxon>Hemiptera</taxon>
        <taxon>Heteroptera</taxon>
        <taxon>Panheteroptera</taxon>
        <taxon>Cimicomorpha</taxon>
        <taxon>Miridae</taxon>
        <taxon>Mirini</taxon>
        <taxon>Lygus</taxon>
    </lineage>
</organism>
<dbReference type="GO" id="GO:0016491">
    <property type="term" value="F:oxidoreductase activity"/>
    <property type="evidence" value="ECO:0007669"/>
    <property type="project" value="InterPro"/>
</dbReference>
<protein>
    <submittedName>
        <fullName evidence="3">Xanthine dehydrogenase/oxidase</fullName>
    </submittedName>
</protein>
<evidence type="ECO:0000259" key="2">
    <source>
        <dbReference type="Pfam" id="PF02738"/>
    </source>
</evidence>
<dbReference type="InterPro" id="IPR016208">
    <property type="entry name" value="Ald_Oxase/xanthine_DH-like"/>
</dbReference>
<keyword evidence="1" id="KW-0500">Molybdenum</keyword>
<evidence type="ECO:0000313" key="3">
    <source>
        <dbReference type="EMBL" id="JAG25300.1"/>
    </source>
</evidence>
<dbReference type="InterPro" id="IPR008274">
    <property type="entry name" value="AldOxase/xan_DH_MoCoBD1"/>
</dbReference>
<accession>A0A0A9Y6Z2</accession>
<sequence>RMLNVPDNYIQMEVKRLGGAFGCKISRSTLAACACSLAAFLLNRPVRMMVSMETTMKSVGKRCPVYVKYEAGVNAKGVLQYLEIKMYDDLGLSLNDAVWLF</sequence>
<evidence type="ECO:0000256" key="1">
    <source>
        <dbReference type="ARBA" id="ARBA00022505"/>
    </source>
</evidence>
<gene>
    <name evidence="3" type="primary">Xdh_0</name>
    <name evidence="3" type="ORF">CM83_102574</name>
</gene>
<dbReference type="InterPro" id="IPR037165">
    <property type="entry name" value="AldOxase/xan_DH_Mopterin-bd_sf"/>
</dbReference>
<dbReference type="AlphaFoldDB" id="A0A0A9Y6Z2"/>
<feature type="domain" description="Aldehyde oxidase/xanthine dehydrogenase first molybdopterin binding" evidence="2">
    <location>
        <begin position="2"/>
        <end position="95"/>
    </location>
</feature>
<reference evidence="3" key="1">
    <citation type="journal article" date="2014" name="PLoS ONE">
        <title>Transcriptome-Based Identification of ABC Transporters in the Western Tarnished Plant Bug Lygus hesperus.</title>
        <authorList>
            <person name="Hull J.J."/>
            <person name="Chaney K."/>
            <person name="Geib S.M."/>
            <person name="Fabrick J.A."/>
            <person name="Brent C.S."/>
            <person name="Walsh D."/>
            <person name="Lavine L.C."/>
        </authorList>
    </citation>
    <scope>NUCLEOTIDE SEQUENCE</scope>
</reference>
<dbReference type="PANTHER" id="PTHR11908">
    <property type="entry name" value="XANTHINE DEHYDROGENASE"/>
    <property type="match status" value="1"/>
</dbReference>
<feature type="non-terminal residue" evidence="3">
    <location>
        <position position="101"/>
    </location>
</feature>
<dbReference type="EMBL" id="GBHO01018304">
    <property type="protein sequence ID" value="JAG25300.1"/>
    <property type="molecule type" value="Transcribed_RNA"/>
</dbReference>
<name>A0A0A9Y6Z2_LYGHE</name>
<dbReference type="SUPFAM" id="SSF56003">
    <property type="entry name" value="Molybdenum cofactor-binding domain"/>
    <property type="match status" value="1"/>
</dbReference>
<dbReference type="Gene3D" id="3.30.365.10">
    <property type="entry name" value="Aldehyde oxidase/xanthine dehydrogenase, molybdopterin binding domain"/>
    <property type="match status" value="2"/>
</dbReference>
<proteinExistence type="predicted"/>
<reference evidence="3" key="2">
    <citation type="submission" date="2014-07" db="EMBL/GenBank/DDBJ databases">
        <authorList>
            <person name="Hull J."/>
        </authorList>
    </citation>
    <scope>NUCLEOTIDE SEQUENCE</scope>
</reference>
<dbReference type="Pfam" id="PF02738">
    <property type="entry name" value="MoCoBD_1"/>
    <property type="match status" value="1"/>
</dbReference>
<dbReference type="PANTHER" id="PTHR11908:SF132">
    <property type="entry name" value="ALDEHYDE OXIDASE 1-RELATED"/>
    <property type="match status" value="1"/>
</dbReference>
<feature type="non-terminal residue" evidence="3">
    <location>
        <position position="1"/>
    </location>
</feature>